<accession>A0AAD4V2P9</accession>
<comment type="caution">
    <text evidence="2">The sequence shown here is derived from an EMBL/GenBank/DDBJ whole genome shotgun (WGS) entry which is preliminary data.</text>
</comment>
<feature type="chain" id="PRO_5041986986" evidence="1">
    <location>
        <begin position="26"/>
        <end position="79"/>
    </location>
</feature>
<gene>
    <name evidence="2" type="ORF">L3X38_036189</name>
</gene>
<keyword evidence="1" id="KW-0732">Signal</keyword>
<reference evidence="2 3" key="1">
    <citation type="journal article" date="2022" name="G3 (Bethesda)">
        <title>Whole-genome sequence and methylome profiling of the almond [Prunus dulcis (Mill.) D.A. Webb] cultivar 'Nonpareil'.</title>
        <authorList>
            <person name="D'Amico-Willman K.M."/>
            <person name="Ouma W.Z."/>
            <person name="Meulia T."/>
            <person name="Sideli G.M."/>
            <person name="Gradziel T.M."/>
            <person name="Fresnedo-Ramirez J."/>
        </authorList>
    </citation>
    <scope>NUCLEOTIDE SEQUENCE [LARGE SCALE GENOMIC DNA]</scope>
    <source>
        <strain evidence="2">Clone GOH B32 T37-40</strain>
    </source>
</reference>
<feature type="signal peptide" evidence="1">
    <location>
        <begin position="1"/>
        <end position="25"/>
    </location>
</feature>
<dbReference type="Proteomes" id="UP001054821">
    <property type="component" value="Chromosome 7"/>
</dbReference>
<name>A0AAD4V2P9_PRUDU</name>
<dbReference type="AlphaFoldDB" id="A0AAD4V2P9"/>
<keyword evidence="3" id="KW-1185">Reference proteome</keyword>
<proteinExistence type="predicted"/>
<protein>
    <submittedName>
        <fullName evidence="2">Uncharacterized protein</fullName>
    </submittedName>
</protein>
<dbReference type="EMBL" id="JAJFAZ020000007">
    <property type="protein sequence ID" value="KAI5316482.1"/>
    <property type="molecule type" value="Genomic_DNA"/>
</dbReference>
<evidence type="ECO:0000313" key="3">
    <source>
        <dbReference type="Proteomes" id="UP001054821"/>
    </source>
</evidence>
<evidence type="ECO:0000256" key="1">
    <source>
        <dbReference type="SAM" id="SignalP"/>
    </source>
</evidence>
<evidence type="ECO:0000313" key="2">
    <source>
        <dbReference type="EMBL" id="KAI5316482.1"/>
    </source>
</evidence>
<sequence>MEKGSFKSAFFIVLFLVSYDGVQFGAEARGPIVRYPCQTSALCGPCTCVENWCKCPPDKISKFILQDISTHPQAQPEMP</sequence>
<organism evidence="2 3">
    <name type="scientific">Prunus dulcis</name>
    <name type="common">Almond</name>
    <name type="synonym">Amygdalus dulcis</name>
    <dbReference type="NCBI Taxonomy" id="3755"/>
    <lineage>
        <taxon>Eukaryota</taxon>
        <taxon>Viridiplantae</taxon>
        <taxon>Streptophyta</taxon>
        <taxon>Embryophyta</taxon>
        <taxon>Tracheophyta</taxon>
        <taxon>Spermatophyta</taxon>
        <taxon>Magnoliopsida</taxon>
        <taxon>eudicotyledons</taxon>
        <taxon>Gunneridae</taxon>
        <taxon>Pentapetalae</taxon>
        <taxon>rosids</taxon>
        <taxon>fabids</taxon>
        <taxon>Rosales</taxon>
        <taxon>Rosaceae</taxon>
        <taxon>Amygdaloideae</taxon>
        <taxon>Amygdaleae</taxon>
        <taxon>Prunus</taxon>
    </lineage>
</organism>